<dbReference type="Gene3D" id="1.10.287.690">
    <property type="entry name" value="Helix hairpin bin"/>
    <property type="match status" value="1"/>
</dbReference>
<dbReference type="Gene3D" id="3.90.1600.10">
    <property type="entry name" value="Palm domain of DNA polymerase"/>
    <property type="match status" value="1"/>
</dbReference>
<evidence type="ECO:0000256" key="6">
    <source>
        <dbReference type="ARBA" id="ARBA00022932"/>
    </source>
</evidence>
<evidence type="ECO:0000256" key="1">
    <source>
        <dbReference type="ARBA" id="ARBA00005755"/>
    </source>
</evidence>
<dbReference type="GO" id="GO:0000166">
    <property type="term" value="F:nucleotide binding"/>
    <property type="evidence" value="ECO:0007669"/>
    <property type="project" value="InterPro"/>
</dbReference>
<evidence type="ECO:0000256" key="5">
    <source>
        <dbReference type="ARBA" id="ARBA00022705"/>
    </source>
</evidence>
<dbReference type="EMBL" id="CAJEWN010002613">
    <property type="protein sequence ID" value="CAD2204530.1"/>
    <property type="molecule type" value="Genomic_DNA"/>
</dbReference>
<dbReference type="InterPro" id="IPR004868">
    <property type="entry name" value="DNA-dir_DNA_pol_B_mt/vir"/>
</dbReference>
<keyword evidence="7" id="KW-0238">DNA-binding</keyword>
<dbReference type="EC" id="2.7.7.7" evidence="2"/>
<evidence type="ECO:0000313" key="11">
    <source>
        <dbReference type="Proteomes" id="UP000580250"/>
    </source>
</evidence>
<name>A0A6V7XYV6_MELEN</name>
<dbReference type="Pfam" id="PF03175">
    <property type="entry name" value="DNA_pol_B_2"/>
    <property type="match status" value="2"/>
</dbReference>
<evidence type="ECO:0000256" key="7">
    <source>
        <dbReference type="ARBA" id="ARBA00023125"/>
    </source>
</evidence>
<evidence type="ECO:0000259" key="9">
    <source>
        <dbReference type="Pfam" id="PF03175"/>
    </source>
</evidence>
<reference evidence="10 11" key="1">
    <citation type="submission" date="2020-08" db="EMBL/GenBank/DDBJ databases">
        <authorList>
            <person name="Koutsovoulos G."/>
            <person name="Danchin GJ E."/>
        </authorList>
    </citation>
    <scope>NUCLEOTIDE SEQUENCE [LARGE SCALE GENOMIC DNA]</scope>
</reference>
<comment type="caution">
    <text evidence="10">The sequence shown here is derived from an EMBL/GenBank/DDBJ whole genome shotgun (WGS) entry which is preliminary data.</text>
</comment>
<dbReference type="OrthoDB" id="1110951at2759"/>
<keyword evidence="5" id="KW-0235">DNA replication</keyword>
<sequence>MGEIREDGGNRLEIIRRYIKNVDIIWECDIRKMLRRNKNMRKSFANYHDKGPIKIRDCYFGGRTGPLQMYFDADKEQHKIAYLDFNSLYPSTIATTSFPVGHPKIHVVPLAEQNVNWKSGDQIPFKGILKVFLVPPSYLNVPVIPVKFDERLLFPLCRKCALAYPNGANIKGYRCPHNDEERGWVSTCTSIELEEALKVGYTVTRFYRALHYEKWDENLFKNYVAEFMAMKIHASGFPEGIEGKENEDTFIKECKGKFGIEIEREKMVPDQAMRYISKLMLNSLWGRFSLRNGQSRSVVIDSPTELIEYDKNNSIEIQSIDNLTEETILLTYKQKEEFIIEHDTSNMVVSLWTTSAARIKLLKAMQKDMECPLKTGPYLGDLAKEYAGSEIKEYVGGACKAYALRMESNKNAKISSVLKVRGITLTADVCKILHFDSFKESVLHYANGRGDNEEDDELVKRSIMIENPNFIRRSVKEGIVYSTKMRKIFRPIIQKGIISNDLKIVHFGHK</sequence>
<comment type="similarity">
    <text evidence="1">Belongs to the DNA polymerase type-B family.</text>
</comment>
<dbReference type="InterPro" id="IPR023211">
    <property type="entry name" value="DNA_pol_palm_dom_sf"/>
</dbReference>
<dbReference type="Proteomes" id="UP000580250">
    <property type="component" value="Unassembled WGS sequence"/>
</dbReference>
<keyword evidence="3" id="KW-0808">Transferase</keyword>
<dbReference type="GO" id="GO:0003887">
    <property type="term" value="F:DNA-directed DNA polymerase activity"/>
    <property type="evidence" value="ECO:0007669"/>
    <property type="project" value="UniProtKB-KW"/>
</dbReference>
<protein>
    <recommendedName>
        <fullName evidence="2">DNA-directed DNA polymerase</fullName>
        <ecNumber evidence="2">2.7.7.7</ecNumber>
    </recommendedName>
</protein>
<dbReference type="InterPro" id="IPR043502">
    <property type="entry name" value="DNA/RNA_pol_sf"/>
</dbReference>
<dbReference type="GO" id="GO:0006260">
    <property type="term" value="P:DNA replication"/>
    <property type="evidence" value="ECO:0007669"/>
    <property type="project" value="UniProtKB-KW"/>
</dbReference>
<dbReference type="PANTHER" id="PTHR33568:SF3">
    <property type="entry name" value="DNA-DIRECTED DNA POLYMERASE"/>
    <property type="match status" value="1"/>
</dbReference>
<keyword evidence="6" id="KW-0239">DNA-directed DNA polymerase</keyword>
<evidence type="ECO:0000313" key="10">
    <source>
        <dbReference type="EMBL" id="CAD2204530.1"/>
    </source>
</evidence>
<dbReference type="PANTHER" id="PTHR33568">
    <property type="entry name" value="DNA POLYMERASE"/>
    <property type="match status" value="1"/>
</dbReference>
<evidence type="ECO:0000256" key="2">
    <source>
        <dbReference type="ARBA" id="ARBA00012417"/>
    </source>
</evidence>
<evidence type="ECO:0000256" key="3">
    <source>
        <dbReference type="ARBA" id="ARBA00022679"/>
    </source>
</evidence>
<evidence type="ECO:0000256" key="4">
    <source>
        <dbReference type="ARBA" id="ARBA00022695"/>
    </source>
</evidence>
<feature type="domain" description="DNA-directed DNA polymerase family B mitochondria/virus" evidence="9">
    <location>
        <begin position="43"/>
        <end position="235"/>
    </location>
</feature>
<organism evidence="10 11">
    <name type="scientific">Meloidogyne enterolobii</name>
    <name type="common">Root-knot nematode worm</name>
    <name type="synonym">Meloidogyne mayaguensis</name>
    <dbReference type="NCBI Taxonomy" id="390850"/>
    <lineage>
        <taxon>Eukaryota</taxon>
        <taxon>Metazoa</taxon>
        <taxon>Ecdysozoa</taxon>
        <taxon>Nematoda</taxon>
        <taxon>Chromadorea</taxon>
        <taxon>Rhabditida</taxon>
        <taxon>Tylenchina</taxon>
        <taxon>Tylenchomorpha</taxon>
        <taxon>Tylenchoidea</taxon>
        <taxon>Meloidogynidae</taxon>
        <taxon>Meloidogyninae</taxon>
        <taxon>Meloidogyne</taxon>
    </lineage>
</organism>
<gene>
    <name evidence="10" type="ORF">MENT_LOCUS58278</name>
</gene>
<dbReference type="SUPFAM" id="SSF56672">
    <property type="entry name" value="DNA/RNA polymerases"/>
    <property type="match status" value="1"/>
</dbReference>
<dbReference type="GO" id="GO:0003677">
    <property type="term" value="F:DNA binding"/>
    <property type="evidence" value="ECO:0007669"/>
    <property type="project" value="UniProtKB-KW"/>
</dbReference>
<keyword evidence="4" id="KW-0548">Nucleotidyltransferase</keyword>
<comment type="catalytic activity">
    <reaction evidence="8">
        <text>DNA(n) + a 2'-deoxyribonucleoside 5'-triphosphate = DNA(n+1) + diphosphate</text>
        <dbReference type="Rhea" id="RHEA:22508"/>
        <dbReference type="Rhea" id="RHEA-COMP:17339"/>
        <dbReference type="Rhea" id="RHEA-COMP:17340"/>
        <dbReference type="ChEBI" id="CHEBI:33019"/>
        <dbReference type="ChEBI" id="CHEBI:61560"/>
        <dbReference type="ChEBI" id="CHEBI:173112"/>
        <dbReference type="EC" id="2.7.7.7"/>
    </reaction>
</comment>
<proteinExistence type="inferred from homology"/>
<dbReference type="AlphaFoldDB" id="A0A6V7XYV6"/>
<feature type="domain" description="DNA-directed DNA polymerase family B mitochondria/virus" evidence="9">
    <location>
        <begin position="265"/>
        <end position="367"/>
    </location>
</feature>
<accession>A0A6V7XYV6</accession>
<evidence type="ECO:0000256" key="8">
    <source>
        <dbReference type="ARBA" id="ARBA00049244"/>
    </source>
</evidence>